<keyword evidence="2" id="KW-1185">Reference proteome</keyword>
<dbReference type="EMBL" id="JAIMJA010000052">
    <property type="protein sequence ID" value="MCE2597407.1"/>
    <property type="molecule type" value="Genomic_DNA"/>
</dbReference>
<proteinExistence type="predicted"/>
<sequence>MELQTLATSARGIMGRLHLTDAEVAYRWQQLFALPLLVSDWLAEKPQKSAEQAVVSQ</sequence>
<dbReference type="RefSeq" id="WP_233055143.1">
    <property type="nucleotide sequence ID" value="NZ_JAIMJA010000052.1"/>
</dbReference>
<reference evidence="1 2" key="1">
    <citation type="journal article" date="2022" name="Environ. Microbiol. Rep.">
        <title>Eco-phylogenetic analyses reveal divergent evolution of vitamin B12 metabolism in the marine bacterial family 'Psychromonadaceae'.</title>
        <authorList>
            <person name="Jin X."/>
            <person name="Yang Y."/>
            <person name="Cao H."/>
            <person name="Gao B."/>
            <person name="Zhao Z."/>
        </authorList>
    </citation>
    <scope>NUCLEOTIDE SEQUENCE [LARGE SCALE GENOMIC DNA]</scope>
    <source>
        <strain evidence="1 2">MKS20</strain>
    </source>
</reference>
<comment type="caution">
    <text evidence="1">The sequence shown here is derived from an EMBL/GenBank/DDBJ whole genome shotgun (WGS) entry which is preliminary data.</text>
</comment>
<protein>
    <submittedName>
        <fullName evidence="1">Uncharacterized protein</fullName>
    </submittedName>
</protein>
<accession>A0ABS8WGB5</accession>
<name>A0ABS8WGB5_9GAMM</name>
<gene>
    <name evidence="1" type="ORF">K6Y31_21800</name>
</gene>
<evidence type="ECO:0000313" key="1">
    <source>
        <dbReference type="EMBL" id="MCE2597407.1"/>
    </source>
</evidence>
<evidence type="ECO:0000313" key="2">
    <source>
        <dbReference type="Proteomes" id="UP001201273"/>
    </source>
</evidence>
<organism evidence="1 2">
    <name type="scientific">Motilimonas cestriensis</name>
    <dbReference type="NCBI Taxonomy" id="2742685"/>
    <lineage>
        <taxon>Bacteria</taxon>
        <taxon>Pseudomonadati</taxon>
        <taxon>Pseudomonadota</taxon>
        <taxon>Gammaproteobacteria</taxon>
        <taxon>Alteromonadales</taxon>
        <taxon>Alteromonadales genera incertae sedis</taxon>
        <taxon>Motilimonas</taxon>
    </lineage>
</organism>
<dbReference type="Proteomes" id="UP001201273">
    <property type="component" value="Unassembled WGS sequence"/>
</dbReference>